<organism evidence="1">
    <name type="scientific">marine sediment metagenome</name>
    <dbReference type="NCBI Taxonomy" id="412755"/>
    <lineage>
        <taxon>unclassified sequences</taxon>
        <taxon>metagenomes</taxon>
        <taxon>ecological metagenomes</taxon>
    </lineage>
</organism>
<name>X1L6J4_9ZZZZ</name>
<proteinExistence type="predicted"/>
<feature type="non-terminal residue" evidence="1">
    <location>
        <position position="1"/>
    </location>
</feature>
<evidence type="ECO:0000313" key="1">
    <source>
        <dbReference type="EMBL" id="GAI14618.1"/>
    </source>
</evidence>
<dbReference type="Pfam" id="PF04402">
    <property type="entry name" value="SIMPL"/>
    <property type="match status" value="1"/>
</dbReference>
<evidence type="ECO:0008006" key="2">
    <source>
        <dbReference type="Google" id="ProtNLM"/>
    </source>
</evidence>
<reference evidence="1" key="1">
    <citation type="journal article" date="2014" name="Front. Microbiol.">
        <title>High frequency of phylogenetically diverse reductive dehalogenase-homologous genes in deep subseafloor sedimentary metagenomes.</title>
        <authorList>
            <person name="Kawai M."/>
            <person name="Futagami T."/>
            <person name="Toyoda A."/>
            <person name="Takaki Y."/>
            <person name="Nishi S."/>
            <person name="Hori S."/>
            <person name="Arai W."/>
            <person name="Tsubouchi T."/>
            <person name="Morono Y."/>
            <person name="Uchiyama I."/>
            <person name="Ito T."/>
            <person name="Fujiyama A."/>
            <person name="Inagaki F."/>
            <person name="Takami H."/>
        </authorList>
    </citation>
    <scope>NUCLEOTIDE SEQUENCE</scope>
    <source>
        <strain evidence="1">Expedition CK06-06</strain>
    </source>
</reference>
<gene>
    <name evidence="1" type="ORF">S06H3_09224</name>
</gene>
<dbReference type="EMBL" id="BARV01004022">
    <property type="protein sequence ID" value="GAI14618.1"/>
    <property type="molecule type" value="Genomic_DNA"/>
</dbReference>
<protein>
    <recommendedName>
        <fullName evidence="2">SIMPL domain-containing protein</fullName>
    </recommendedName>
</protein>
<dbReference type="Gene3D" id="3.30.110.170">
    <property type="entry name" value="Protein of unknown function (DUF541), domain 1"/>
    <property type="match status" value="1"/>
</dbReference>
<accession>X1L6J4</accession>
<comment type="caution">
    <text evidence="1">The sequence shown here is derived from an EMBL/GenBank/DDBJ whole genome shotgun (WGS) entry which is preliminary data.</text>
</comment>
<sequence length="121" mass="13713">IEEDLYFRVEQDIQIWLKNVKDINKTKEKYLLIDGVQIGSVIPVIGETSDYAPAIVKARKDAIKNAKLEAKALASEMDVLLGEPIYITEDIIYPTYTGYEASNESEITVSVTIFYGMIYKK</sequence>
<dbReference type="AlphaFoldDB" id="X1L6J4"/>
<dbReference type="InterPro" id="IPR007497">
    <property type="entry name" value="SIMPL/DUF541"/>
</dbReference>